<dbReference type="EMBL" id="CP155573">
    <property type="protein sequence ID" value="XFO69023.1"/>
    <property type="molecule type" value="Genomic_DNA"/>
</dbReference>
<dbReference type="Pfam" id="PF13289">
    <property type="entry name" value="SIR2_2"/>
    <property type="match status" value="1"/>
</dbReference>
<evidence type="ECO:0000313" key="1">
    <source>
        <dbReference type="EMBL" id="XFO69023.1"/>
    </source>
</evidence>
<accession>A0ABZ3IU63</accession>
<gene>
    <name evidence="1" type="ORF">SPSIL_052510</name>
</gene>
<reference evidence="1" key="1">
    <citation type="submission" date="2024-05" db="EMBL/GenBank/DDBJ databases">
        <title>Isolation and characterization of Sporomusa carbonis sp. nov., a carboxydotrophic hydrogenogen in the genus of Sporomusa isolated from a charcoal burning pile.</title>
        <authorList>
            <person name="Boeer T."/>
            <person name="Rosenbaum F."/>
            <person name="Eysell L."/>
            <person name="Mueller V."/>
            <person name="Daniel R."/>
            <person name="Poehlein A."/>
        </authorList>
    </citation>
    <scope>NUCLEOTIDE SEQUENCE [LARGE SCALE GENOMIC DNA]</scope>
    <source>
        <strain evidence="1">DSM 10669</strain>
    </source>
</reference>
<evidence type="ECO:0000313" key="2">
    <source>
        <dbReference type="Proteomes" id="UP000216752"/>
    </source>
</evidence>
<protein>
    <recommendedName>
        <fullName evidence="3">SIR2-like domain-containing protein</fullName>
    </recommendedName>
</protein>
<organism evidence="1 2">
    <name type="scientific">Sporomusa silvacetica DSM 10669</name>
    <dbReference type="NCBI Taxonomy" id="1123289"/>
    <lineage>
        <taxon>Bacteria</taxon>
        <taxon>Bacillati</taxon>
        <taxon>Bacillota</taxon>
        <taxon>Negativicutes</taxon>
        <taxon>Selenomonadales</taxon>
        <taxon>Sporomusaceae</taxon>
        <taxon>Sporomusa</taxon>
    </lineage>
</organism>
<sequence>MDMVSNDYLKQLDDLLTVNHQSWLFGAGISFNAGIPLMGPLTMRVFERAAEDTDPMPKNVLEAIKFELPEEAHIEHILSHLGDYAAIARRIKDGKVKIGTETLSVAKIDDVHNKILKWISDTIRWGYKPGISDGSPAEIGSWEQPIVKVDEHLMFVRALFNRSQAGIEQRRCAVNIFTTNYDTLLEDALALGGIAYWDGFAGGAVAFRCHRYGDKEPDGAYRARLIKLHGSIDWRFDENEQILRVREGDTYQGGASRILIYPQATKYLATQRDPFAAQFDLFRRALGRTTENILAICGYSFGDDHINDEIELALRRSDNKTTILAFVPTLNSTIERWRATPWSKRLYAITGQGLYVGEQGPFFIPTARQEKDWWKFAGVAKVLHSGAEAYAI</sequence>
<name>A0ABZ3IU63_9FIRM</name>
<proteinExistence type="predicted"/>
<dbReference type="Proteomes" id="UP000216752">
    <property type="component" value="Chromosome"/>
</dbReference>
<evidence type="ECO:0008006" key="3">
    <source>
        <dbReference type="Google" id="ProtNLM"/>
    </source>
</evidence>
<keyword evidence="2" id="KW-1185">Reference proteome</keyword>